<dbReference type="EMBL" id="MU394364">
    <property type="protein sequence ID" value="KAI6082767.1"/>
    <property type="molecule type" value="Genomic_DNA"/>
</dbReference>
<comment type="caution">
    <text evidence="1">The sequence shown here is derived from an EMBL/GenBank/DDBJ whole genome shotgun (WGS) entry which is preliminary data.</text>
</comment>
<accession>A0ACC0CR41</accession>
<protein>
    <submittedName>
        <fullName evidence="1">General substrate transporter</fullName>
    </submittedName>
</protein>
<gene>
    <name evidence="1" type="ORF">F4821DRAFT_272272</name>
</gene>
<name>A0ACC0CR41_9PEZI</name>
<evidence type="ECO:0000313" key="1">
    <source>
        <dbReference type="EMBL" id="KAI6082767.1"/>
    </source>
</evidence>
<sequence>MPLRTFRKHKAAFGVSSVVNIGSVLFGFDTGIAGGVVALSSFKEEFNLGGSATEYANASSNVVALLNAGAFFGALVPPFVTKFVGRKPLLAIAGLLFLLGGILQVAASGPTLGMVYAGRVVAGLGVGVISNVAPVFVAECAPKHFRGIMMSLFELFLVTGGMIAYWTTYGSSLHIAATSTQWRTPLSLQIILAGIVLISSCFLMESPRWLAKQARYDEATKTLCYLRSATADSIEIKEEMAEIRAQIQEELTIARGRTIREIFERQNFIRILWALAIGIFAMWCGHNAILYYAPVVFAQIGYTSQNSALMASGVFTCIKFASTIIFIIGGVHFLRRKTLLIGGAFFMGVFLFSLGAILATRPPAAPGNGAGSPSAQAMMASIYLYVVAYSISWGPLQWVYIGEIFPVRIRDYGMAIGAANIWVWNFVVSKITPIAILHIGWKTWLVFATCNIAAALLACALPETKDLSLEQMDVLFGVVDERTRHRHIETNMQAMVEGLPTSKSA</sequence>
<keyword evidence="2" id="KW-1185">Reference proteome</keyword>
<reference evidence="1 2" key="1">
    <citation type="journal article" date="2022" name="New Phytol.">
        <title>Ecological generalism drives hyperdiversity of secondary metabolite gene clusters in xylarialean endophytes.</title>
        <authorList>
            <person name="Franco M.E.E."/>
            <person name="Wisecaver J.H."/>
            <person name="Arnold A.E."/>
            <person name="Ju Y.M."/>
            <person name="Slot J.C."/>
            <person name="Ahrendt S."/>
            <person name="Moore L.P."/>
            <person name="Eastman K.E."/>
            <person name="Scott K."/>
            <person name="Konkel Z."/>
            <person name="Mondo S.J."/>
            <person name="Kuo A."/>
            <person name="Hayes R.D."/>
            <person name="Haridas S."/>
            <person name="Andreopoulos B."/>
            <person name="Riley R."/>
            <person name="LaButti K."/>
            <person name="Pangilinan J."/>
            <person name="Lipzen A."/>
            <person name="Amirebrahimi M."/>
            <person name="Yan J."/>
            <person name="Adam C."/>
            <person name="Keymanesh K."/>
            <person name="Ng V."/>
            <person name="Louie K."/>
            <person name="Northen T."/>
            <person name="Drula E."/>
            <person name="Henrissat B."/>
            <person name="Hsieh H.M."/>
            <person name="Youens-Clark K."/>
            <person name="Lutzoni F."/>
            <person name="Miadlikowska J."/>
            <person name="Eastwood D.C."/>
            <person name="Hamelin R.C."/>
            <person name="Grigoriev I.V."/>
            <person name="U'Ren J.M."/>
        </authorList>
    </citation>
    <scope>NUCLEOTIDE SEQUENCE [LARGE SCALE GENOMIC DNA]</scope>
    <source>
        <strain evidence="1 2">ER1909</strain>
    </source>
</reference>
<proteinExistence type="predicted"/>
<dbReference type="Proteomes" id="UP001497680">
    <property type="component" value="Unassembled WGS sequence"/>
</dbReference>
<organism evidence="1 2">
    <name type="scientific">Hypoxylon rubiginosum</name>
    <dbReference type="NCBI Taxonomy" id="110542"/>
    <lineage>
        <taxon>Eukaryota</taxon>
        <taxon>Fungi</taxon>
        <taxon>Dikarya</taxon>
        <taxon>Ascomycota</taxon>
        <taxon>Pezizomycotina</taxon>
        <taxon>Sordariomycetes</taxon>
        <taxon>Xylariomycetidae</taxon>
        <taxon>Xylariales</taxon>
        <taxon>Hypoxylaceae</taxon>
        <taxon>Hypoxylon</taxon>
    </lineage>
</organism>
<evidence type="ECO:0000313" key="2">
    <source>
        <dbReference type="Proteomes" id="UP001497680"/>
    </source>
</evidence>